<evidence type="ECO:0000259" key="1">
    <source>
        <dbReference type="Pfam" id="PF24564"/>
    </source>
</evidence>
<comment type="caution">
    <text evidence="2">The sequence shown here is derived from an EMBL/GenBank/DDBJ whole genome shotgun (WGS) entry which is preliminary data.</text>
</comment>
<dbReference type="EMBL" id="JFFI01001459">
    <property type="protein sequence ID" value="KXH59773.1"/>
    <property type="molecule type" value="Genomic_DNA"/>
</dbReference>
<dbReference type="OrthoDB" id="3598281at2759"/>
<protein>
    <recommendedName>
        <fullName evidence="1">DUF7605 domain-containing protein</fullName>
    </recommendedName>
</protein>
<name>A0A135UHA2_9PEZI</name>
<dbReference type="Proteomes" id="UP000070121">
    <property type="component" value="Unassembled WGS sequence"/>
</dbReference>
<dbReference type="Pfam" id="PF24564">
    <property type="entry name" value="DUF7605"/>
    <property type="match status" value="1"/>
</dbReference>
<gene>
    <name evidence="2" type="ORF">CSAL01_06422</name>
</gene>
<feature type="domain" description="DUF7605" evidence="1">
    <location>
        <begin position="57"/>
        <end position="104"/>
    </location>
</feature>
<dbReference type="InterPro" id="IPR056024">
    <property type="entry name" value="DUF7605"/>
</dbReference>
<organism evidence="2 3">
    <name type="scientific">Colletotrichum salicis</name>
    <dbReference type="NCBI Taxonomy" id="1209931"/>
    <lineage>
        <taxon>Eukaryota</taxon>
        <taxon>Fungi</taxon>
        <taxon>Dikarya</taxon>
        <taxon>Ascomycota</taxon>
        <taxon>Pezizomycotina</taxon>
        <taxon>Sordariomycetes</taxon>
        <taxon>Hypocreomycetidae</taxon>
        <taxon>Glomerellales</taxon>
        <taxon>Glomerellaceae</taxon>
        <taxon>Colletotrichum</taxon>
        <taxon>Colletotrichum acutatum species complex</taxon>
    </lineage>
</organism>
<accession>A0A135UHA2</accession>
<dbReference type="AlphaFoldDB" id="A0A135UHA2"/>
<dbReference type="PANTHER" id="PTHR36681">
    <property type="entry name" value="NUCLEAR GTPASE, GERMINAL CENTER-ASSOCIATED, TANDEM DUPLICATE 3"/>
    <property type="match status" value="1"/>
</dbReference>
<proteinExistence type="predicted"/>
<evidence type="ECO:0000313" key="2">
    <source>
        <dbReference type="EMBL" id="KXH59773.1"/>
    </source>
</evidence>
<keyword evidence="3" id="KW-1185">Reference proteome</keyword>
<dbReference type="STRING" id="1209931.A0A135UHA2"/>
<sequence>MRVQLATLDKDFAEAVDNCIASVKDALSESIYDYFDLSIPMAASAASPMASGWGAHRSEGGMFWATYKATCRRAGVYTGAFGPRDFNAELLEPISRQLASGWERAF</sequence>
<dbReference type="PANTHER" id="PTHR36681:SF3">
    <property type="entry name" value="NUCLEAR GTPASE, GERMINAL CENTER-ASSOCIATED, TANDEM DUPLICATE 3"/>
    <property type="match status" value="1"/>
</dbReference>
<reference evidence="2 3" key="1">
    <citation type="submission" date="2014-02" db="EMBL/GenBank/DDBJ databases">
        <title>The genome sequence of Colletotrichum salicis CBS 607.94.</title>
        <authorList>
            <person name="Baroncelli R."/>
            <person name="Thon M.R."/>
        </authorList>
    </citation>
    <scope>NUCLEOTIDE SEQUENCE [LARGE SCALE GENOMIC DNA]</scope>
    <source>
        <strain evidence="2 3">CBS 607.94</strain>
    </source>
</reference>
<evidence type="ECO:0000313" key="3">
    <source>
        <dbReference type="Proteomes" id="UP000070121"/>
    </source>
</evidence>